<evidence type="ECO:0000259" key="2">
    <source>
        <dbReference type="PROSITE" id="PS50937"/>
    </source>
</evidence>
<evidence type="ECO:0000256" key="1">
    <source>
        <dbReference type="ARBA" id="ARBA00023125"/>
    </source>
</evidence>
<dbReference type="CDD" id="cd00592">
    <property type="entry name" value="HTH_MerR-like"/>
    <property type="match status" value="1"/>
</dbReference>
<dbReference type="PANTHER" id="PTHR30204">
    <property type="entry name" value="REDOX-CYCLING DRUG-SENSING TRANSCRIPTIONAL ACTIVATOR SOXR"/>
    <property type="match status" value="1"/>
</dbReference>
<keyword evidence="4" id="KW-1185">Reference proteome</keyword>
<organism evidence="3 4">
    <name type="scientific">Nakamurella alba</name>
    <dbReference type="NCBI Taxonomy" id="2665158"/>
    <lineage>
        <taxon>Bacteria</taxon>
        <taxon>Bacillati</taxon>
        <taxon>Actinomycetota</taxon>
        <taxon>Actinomycetes</taxon>
        <taxon>Nakamurellales</taxon>
        <taxon>Nakamurellaceae</taxon>
        <taxon>Nakamurella</taxon>
    </lineage>
</organism>
<protein>
    <submittedName>
        <fullName evidence="3">MerR family transcriptional regulator</fullName>
    </submittedName>
</protein>
<dbReference type="PROSITE" id="PS50937">
    <property type="entry name" value="HTH_MERR_2"/>
    <property type="match status" value="1"/>
</dbReference>
<feature type="domain" description="HTH merR-type" evidence="2">
    <location>
        <begin position="1"/>
        <end position="71"/>
    </location>
</feature>
<dbReference type="AlphaFoldDB" id="A0A7K1FE41"/>
<evidence type="ECO:0000313" key="3">
    <source>
        <dbReference type="EMBL" id="MTD12358.1"/>
    </source>
</evidence>
<dbReference type="Pfam" id="PF13411">
    <property type="entry name" value="MerR_1"/>
    <property type="match status" value="1"/>
</dbReference>
<dbReference type="InterPro" id="IPR047057">
    <property type="entry name" value="MerR_fam"/>
</dbReference>
<dbReference type="SMART" id="SM00422">
    <property type="entry name" value="HTH_MERR"/>
    <property type="match status" value="1"/>
</dbReference>
<gene>
    <name evidence="3" type="ORF">GIS00_00180</name>
</gene>
<dbReference type="PANTHER" id="PTHR30204:SF93">
    <property type="entry name" value="HTH MERR-TYPE DOMAIN-CONTAINING PROTEIN"/>
    <property type="match status" value="1"/>
</dbReference>
<name>A0A7K1FE41_9ACTN</name>
<dbReference type="SUPFAM" id="SSF46955">
    <property type="entry name" value="Putative DNA-binding domain"/>
    <property type="match status" value="1"/>
</dbReference>
<keyword evidence="1" id="KW-0238">DNA-binding</keyword>
<proteinExistence type="predicted"/>
<dbReference type="InterPro" id="IPR009061">
    <property type="entry name" value="DNA-bd_dom_put_sf"/>
</dbReference>
<dbReference type="Proteomes" id="UP000460221">
    <property type="component" value="Unassembled WGS sequence"/>
</dbReference>
<dbReference type="RefSeq" id="WP_154766437.1">
    <property type="nucleotide sequence ID" value="NZ_WLYK01000001.1"/>
</dbReference>
<sequence>MSWSTRELADIAGTTVKAIRHYHAIGLLDEPERRSNGYKQYTTAHLVQLLRIRRLQALGVPLSRVPAMGASAEDPDEAIRMIDAELAATIDRLQRIRLELAAMSGHGAALDVPPDFAPVADRLTANEKALVTIWSHVFDAGATEVVRRAMLDRTSADDDFEALPADADEETIDELAHRLLPGVISARELPSWNDDLVGSAGSSARVIGQALVDLYNPAQIRLMVRLDELANRGATG</sequence>
<dbReference type="EMBL" id="WLYK01000001">
    <property type="protein sequence ID" value="MTD12358.1"/>
    <property type="molecule type" value="Genomic_DNA"/>
</dbReference>
<dbReference type="GO" id="GO:0003700">
    <property type="term" value="F:DNA-binding transcription factor activity"/>
    <property type="evidence" value="ECO:0007669"/>
    <property type="project" value="InterPro"/>
</dbReference>
<evidence type="ECO:0000313" key="4">
    <source>
        <dbReference type="Proteomes" id="UP000460221"/>
    </source>
</evidence>
<dbReference type="InterPro" id="IPR000551">
    <property type="entry name" value="MerR-type_HTH_dom"/>
</dbReference>
<accession>A0A7K1FE41</accession>
<reference evidence="3 4" key="1">
    <citation type="submission" date="2019-11" db="EMBL/GenBank/DDBJ databases">
        <authorList>
            <person name="Jiang L.-Q."/>
        </authorList>
    </citation>
    <scope>NUCLEOTIDE SEQUENCE [LARGE SCALE GENOMIC DNA]</scope>
    <source>
        <strain evidence="3 4">YIM 132087</strain>
    </source>
</reference>
<comment type="caution">
    <text evidence="3">The sequence shown here is derived from an EMBL/GenBank/DDBJ whole genome shotgun (WGS) entry which is preliminary data.</text>
</comment>
<dbReference type="Gene3D" id="1.10.1660.10">
    <property type="match status" value="1"/>
</dbReference>
<dbReference type="GO" id="GO:0003677">
    <property type="term" value="F:DNA binding"/>
    <property type="evidence" value="ECO:0007669"/>
    <property type="project" value="UniProtKB-KW"/>
</dbReference>